<proteinExistence type="predicted"/>
<comment type="caution">
    <text evidence="2">The sequence shown here is derived from an EMBL/GenBank/DDBJ whole genome shotgun (WGS) entry which is preliminary data.</text>
</comment>
<feature type="compositionally biased region" description="Acidic residues" evidence="1">
    <location>
        <begin position="120"/>
        <end position="135"/>
    </location>
</feature>
<evidence type="ECO:0000313" key="2">
    <source>
        <dbReference type="EMBL" id="KAF9073405.1"/>
    </source>
</evidence>
<dbReference type="AlphaFoldDB" id="A0A9P5Q4G1"/>
<sequence>MSLPSSRSSSCSPSTDLSFDLPLETLDATKVPTGTRVLELATSFQFGSSMGFDFDSSFLRASSSPLILAPSPETHTVPLNSEDQHACPDKTCGPSQSPAPSCHRSPKVKKQGTKARCQSSDEDYEDADDSEEDDYDPHGCNSATGRKRNLPTPPRL</sequence>
<keyword evidence="3" id="KW-1185">Reference proteome</keyword>
<name>A0A9P5Q4G1_9AGAR</name>
<feature type="region of interest" description="Disordered" evidence="1">
    <location>
        <begin position="67"/>
        <end position="156"/>
    </location>
</feature>
<accession>A0A9P5Q4G1</accession>
<evidence type="ECO:0000256" key="1">
    <source>
        <dbReference type="SAM" id="MobiDB-lite"/>
    </source>
</evidence>
<dbReference type="EMBL" id="JADNRY010000018">
    <property type="protein sequence ID" value="KAF9073405.1"/>
    <property type="molecule type" value="Genomic_DNA"/>
</dbReference>
<gene>
    <name evidence="2" type="ORF">BDP27DRAFT_1417222</name>
</gene>
<protein>
    <submittedName>
        <fullName evidence="2">Uncharacterized protein</fullName>
    </submittedName>
</protein>
<feature type="compositionally biased region" description="Basic residues" evidence="1">
    <location>
        <begin position="104"/>
        <end position="113"/>
    </location>
</feature>
<reference evidence="2" key="1">
    <citation type="submission" date="2020-11" db="EMBL/GenBank/DDBJ databases">
        <authorList>
            <consortium name="DOE Joint Genome Institute"/>
            <person name="Ahrendt S."/>
            <person name="Riley R."/>
            <person name="Andreopoulos W."/>
            <person name="Labutti K."/>
            <person name="Pangilinan J."/>
            <person name="Ruiz-Duenas F.J."/>
            <person name="Barrasa J.M."/>
            <person name="Sanchez-Garcia M."/>
            <person name="Camarero S."/>
            <person name="Miyauchi S."/>
            <person name="Serrano A."/>
            <person name="Linde D."/>
            <person name="Babiker R."/>
            <person name="Drula E."/>
            <person name="Ayuso-Fernandez I."/>
            <person name="Pacheco R."/>
            <person name="Padilla G."/>
            <person name="Ferreira P."/>
            <person name="Barriuso J."/>
            <person name="Kellner H."/>
            <person name="Castanera R."/>
            <person name="Alfaro M."/>
            <person name="Ramirez L."/>
            <person name="Pisabarro A.G."/>
            <person name="Kuo A."/>
            <person name="Tritt A."/>
            <person name="Lipzen A."/>
            <person name="He G."/>
            <person name="Yan M."/>
            <person name="Ng V."/>
            <person name="Cullen D."/>
            <person name="Martin F."/>
            <person name="Rosso M.-N."/>
            <person name="Henrissat B."/>
            <person name="Hibbett D."/>
            <person name="Martinez A.T."/>
            <person name="Grigoriev I.V."/>
        </authorList>
    </citation>
    <scope>NUCLEOTIDE SEQUENCE</scope>
    <source>
        <strain evidence="2">AH 40177</strain>
    </source>
</reference>
<organism evidence="2 3">
    <name type="scientific">Rhodocollybia butyracea</name>
    <dbReference type="NCBI Taxonomy" id="206335"/>
    <lineage>
        <taxon>Eukaryota</taxon>
        <taxon>Fungi</taxon>
        <taxon>Dikarya</taxon>
        <taxon>Basidiomycota</taxon>
        <taxon>Agaricomycotina</taxon>
        <taxon>Agaricomycetes</taxon>
        <taxon>Agaricomycetidae</taxon>
        <taxon>Agaricales</taxon>
        <taxon>Marasmiineae</taxon>
        <taxon>Omphalotaceae</taxon>
        <taxon>Rhodocollybia</taxon>
    </lineage>
</organism>
<dbReference type="Proteomes" id="UP000772434">
    <property type="component" value="Unassembled WGS sequence"/>
</dbReference>
<evidence type="ECO:0000313" key="3">
    <source>
        <dbReference type="Proteomes" id="UP000772434"/>
    </source>
</evidence>